<dbReference type="PIRSF" id="PIRSF009437">
    <property type="entry name" value="NQR-1_subunit_C"/>
    <property type="match status" value="1"/>
</dbReference>
<name>S9Q9L9_9RHOB</name>
<feature type="transmembrane region" description="Helical" evidence="16">
    <location>
        <begin position="25"/>
        <end position="46"/>
    </location>
</feature>
<dbReference type="HAMAP" id="MF_00427">
    <property type="entry name" value="NqrC"/>
    <property type="match status" value="1"/>
</dbReference>
<evidence type="ECO:0000256" key="16">
    <source>
        <dbReference type="HAMAP-Rule" id="MF_00427"/>
    </source>
</evidence>
<keyword evidence="6 16" id="KW-0288">FMN</keyword>
<keyword evidence="4 16" id="KW-0597">Phosphoprotein</keyword>
<evidence type="ECO:0000256" key="9">
    <source>
        <dbReference type="ARBA" id="ARBA00022989"/>
    </source>
</evidence>
<dbReference type="RefSeq" id="WP_020039386.1">
    <property type="nucleotide sequence ID" value="NZ_KE557282.1"/>
</dbReference>
<evidence type="ECO:0000256" key="14">
    <source>
        <dbReference type="ARBA" id="ARBA00023136"/>
    </source>
</evidence>
<evidence type="ECO:0000256" key="7">
    <source>
        <dbReference type="ARBA" id="ARBA00022692"/>
    </source>
</evidence>
<evidence type="ECO:0000256" key="12">
    <source>
        <dbReference type="ARBA" id="ARBA00023065"/>
    </source>
</evidence>
<dbReference type="EMBL" id="APVH01000046">
    <property type="protein sequence ID" value="EPX76672.1"/>
    <property type="molecule type" value="Genomic_DNA"/>
</dbReference>
<proteinExistence type="inferred from homology"/>
<sequence length="266" mass="28706">MADLNPISAWRRLLVLPNESRTKTLFVAFLTAVVCAVVVSAATVILRPIQAANRAAEVQVRLEALLTAIPGMADLLDEAEDATLVSVVVNLDTGHAAKDVTPETLETALLDTANWTALTPEQDLADIGNRPDFVRVYMLREADEVELLVLPIFGAGYNGRIEALIALRGDMETIAGMTVTDQSETPGLGARIEEPAWQAEFAGTRYVDDSGEMRFAVAHGPSTSDYEVDGITGATRTSNAMTRIVRFWLGPTGYGPLIESVRDGEF</sequence>
<dbReference type="OrthoDB" id="9786835at2"/>
<dbReference type="GO" id="GO:0010181">
    <property type="term" value="F:FMN binding"/>
    <property type="evidence" value="ECO:0007669"/>
    <property type="project" value="UniProtKB-UniRule"/>
</dbReference>
<evidence type="ECO:0000259" key="18">
    <source>
        <dbReference type="SMART" id="SM00900"/>
    </source>
</evidence>
<keyword evidence="9 16" id="KW-1133">Transmembrane helix</keyword>
<evidence type="ECO:0000256" key="10">
    <source>
        <dbReference type="ARBA" id="ARBA00023027"/>
    </source>
</evidence>
<feature type="modified residue" description="FMN phosphoryl threonine" evidence="16">
    <location>
        <position position="235"/>
    </location>
</feature>
<keyword evidence="11 16" id="KW-0915">Sodium</keyword>
<dbReference type="EC" id="7.2.1.1" evidence="16 17"/>
<evidence type="ECO:0000256" key="11">
    <source>
        <dbReference type="ARBA" id="ARBA00023053"/>
    </source>
</evidence>
<keyword evidence="3" id="KW-0997">Cell inner membrane</keyword>
<keyword evidence="19" id="KW-0560">Oxidoreductase</keyword>
<dbReference type="STRING" id="1123237.Salmuc_00504"/>
<evidence type="ECO:0000256" key="6">
    <source>
        <dbReference type="ARBA" id="ARBA00022643"/>
    </source>
</evidence>
<evidence type="ECO:0000256" key="5">
    <source>
        <dbReference type="ARBA" id="ARBA00022630"/>
    </source>
</evidence>
<comment type="subunit">
    <text evidence="16 17">Composed of six subunits; NqrA, NqrB, NqrC, NqrD, NqrE and NqrF.</text>
</comment>
<dbReference type="AlphaFoldDB" id="S9Q9L9"/>
<evidence type="ECO:0000256" key="17">
    <source>
        <dbReference type="PIRNR" id="PIRNR009437"/>
    </source>
</evidence>
<keyword evidence="13 16" id="KW-0830">Ubiquinone</keyword>
<evidence type="ECO:0000256" key="8">
    <source>
        <dbReference type="ARBA" id="ARBA00022967"/>
    </source>
</evidence>
<comment type="similarity">
    <text evidence="16 17">Belongs to the NqrC family.</text>
</comment>
<keyword evidence="20" id="KW-1185">Reference proteome</keyword>
<organism evidence="19 20">
    <name type="scientific">Salipiger mucosus DSM 16094</name>
    <dbReference type="NCBI Taxonomy" id="1123237"/>
    <lineage>
        <taxon>Bacteria</taxon>
        <taxon>Pseudomonadati</taxon>
        <taxon>Pseudomonadota</taxon>
        <taxon>Alphaproteobacteria</taxon>
        <taxon>Rhodobacterales</taxon>
        <taxon>Roseobacteraceae</taxon>
        <taxon>Salipiger</taxon>
    </lineage>
</organism>
<comment type="caution">
    <text evidence="16">Lacks conserved residue(s) required for the propagation of feature annotation.</text>
</comment>
<feature type="domain" description="FMN-binding" evidence="18">
    <location>
        <begin position="156"/>
        <end position="252"/>
    </location>
</feature>
<dbReference type="InterPro" id="IPR010204">
    <property type="entry name" value="NqrC"/>
</dbReference>
<evidence type="ECO:0000313" key="19">
    <source>
        <dbReference type="EMBL" id="EPX76672.1"/>
    </source>
</evidence>
<evidence type="ECO:0000256" key="2">
    <source>
        <dbReference type="ARBA" id="ARBA00022475"/>
    </source>
</evidence>
<dbReference type="GO" id="GO:0006814">
    <property type="term" value="P:sodium ion transport"/>
    <property type="evidence" value="ECO:0007669"/>
    <property type="project" value="UniProtKB-UniRule"/>
</dbReference>
<keyword evidence="12 16" id="KW-0406">Ion transport</keyword>
<dbReference type="GO" id="GO:0016655">
    <property type="term" value="F:oxidoreductase activity, acting on NAD(P)H, quinone or similar compound as acceptor"/>
    <property type="evidence" value="ECO:0007669"/>
    <property type="project" value="UniProtKB-UniRule"/>
</dbReference>
<keyword evidence="2 16" id="KW-1003">Cell membrane</keyword>
<dbReference type="PANTHER" id="PTHR37838:SF1">
    <property type="entry name" value="NA(+)-TRANSLOCATING NADH-QUINONE REDUCTASE SUBUNIT C"/>
    <property type="match status" value="1"/>
</dbReference>
<accession>S9Q9L9</accession>
<keyword evidence="1 16" id="KW-0813">Transport</keyword>
<comment type="function">
    <text evidence="16">NQR complex catalyzes the reduction of ubiquinone-1 to ubiquinol by two successive reactions, coupled with the transport of Na(+) ions from the cytoplasm to the periplasm. NqrA to NqrE are probably involved in the second step, the conversion of ubisemiquinone to ubiquinol.</text>
</comment>
<dbReference type="InterPro" id="IPR007329">
    <property type="entry name" value="FMN-bd"/>
</dbReference>
<keyword evidence="7 16" id="KW-0812">Transmembrane</keyword>
<evidence type="ECO:0000256" key="4">
    <source>
        <dbReference type="ARBA" id="ARBA00022553"/>
    </source>
</evidence>
<comment type="subcellular location">
    <subcellularLocation>
        <location evidence="16">Cell membrane</location>
        <topology evidence="16">Single-pass membrane protein</topology>
    </subcellularLocation>
</comment>
<protein>
    <recommendedName>
        <fullName evidence="16 17">Na(+)-translocating NADH-quinone reductase subunit C</fullName>
        <shortName evidence="16 17">Na(+)-NQR subunit C</shortName>
        <shortName evidence="16 17">Na(+)-translocating NQR subunit C</shortName>
        <ecNumber evidence="16 17">7.2.1.1</ecNumber>
    </recommendedName>
    <alternativeName>
        <fullName evidence="16 17">NQR complex subunit C</fullName>
    </alternativeName>
    <alternativeName>
        <fullName evidence="16 17">NQR-1 subunit C</fullName>
    </alternativeName>
</protein>
<keyword evidence="15 16" id="KW-0739">Sodium transport</keyword>
<dbReference type="eggNOG" id="COG2869">
    <property type="taxonomic scope" value="Bacteria"/>
</dbReference>
<comment type="cofactor">
    <cofactor evidence="16 17">
        <name>FMN</name>
        <dbReference type="ChEBI" id="CHEBI:58210"/>
    </cofactor>
</comment>
<dbReference type="GO" id="GO:0005886">
    <property type="term" value="C:plasma membrane"/>
    <property type="evidence" value="ECO:0007669"/>
    <property type="project" value="UniProtKB-SubCell"/>
</dbReference>
<reference evidence="20" key="1">
    <citation type="journal article" date="2014" name="Stand. Genomic Sci.">
        <title>Genome sequence of the exopolysaccharide-producing Salipiger mucosus type strain (DSM 16094(T)), a moderately halophilic member of the Roseobacter clade.</title>
        <authorList>
            <person name="Riedel T."/>
            <person name="Spring S."/>
            <person name="Fiebig A."/>
            <person name="Petersen J."/>
            <person name="Kyrpides N.C."/>
            <person name="Goker M."/>
            <person name="Klenk H.P."/>
        </authorList>
    </citation>
    <scope>NUCLEOTIDE SEQUENCE [LARGE SCALE GENOMIC DNA]</scope>
    <source>
        <strain evidence="20">DSM 16094</strain>
    </source>
</reference>
<keyword evidence="14 16" id="KW-0472">Membrane</keyword>
<evidence type="ECO:0000256" key="3">
    <source>
        <dbReference type="ARBA" id="ARBA00022519"/>
    </source>
</evidence>
<comment type="caution">
    <text evidence="19">The sequence shown here is derived from an EMBL/GenBank/DDBJ whole genome shotgun (WGS) entry which is preliminary data.</text>
</comment>
<dbReference type="SMART" id="SM00900">
    <property type="entry name" value="FMN_bind"/>
    <property type="match status" value="1"/>
</dbReference>
<comment type="catalytic activity">
    <reaction evidence="16 17">
        <text>a ubiquinone + n Na(+)(in) + NADH + H(+) = a ubiquinol + n Na(+)(out) + NAD(+)</text>
        <dbReference type="Rhea" id="RHEA:47748"/>
        <dbReference type="Rhea" id="RHEA-COMP:9565"/>
        <dbReference type="Rhea" id="RHEA-COMP:9566"/>
        <dbReference type="ChEBI" id="CHEBI:15378"/>
        <dbReference type="ChEBI" id="CHEBI:16389"/>
        <dbReference type="ChEBI" id="CHEBI:17976"/>
        <dbReference type="ChEBI" id="CHEBI:29101"/>
        <dbReference type="ChEBI" id="CHEBI:57540"/>
        <dbReference type="ChEBI" id="CHEBI:57945"/>
        <dbReference type="EC" id="7.2.1.1"/>
    </reaction>
</comment>
<evidence type="ECO:0000313" key="20">
    <source>
        <dbReference type="Proteomes" id="UP000015347"/>
    </source>
</evidence>
<keyword evidence="8 16" id="KW-1278">Translocase</keyword>
<keyword evidence="10 16" id="KW-0520">NAD</keyword>
<evidence type="ECO:0000256" key="15">
    <source>
        <dbReference type="ARBA" id="ARBA00023201"/>
    </source>
</evidence>
<dbReference type="Proteomes" id="UP000015347">
    <property type="component" value="Unassembled WGS sequence"/>
</dbReference>
<dbReference type="Pfam" id="PF04205">
    <property type="entry name" value="FMN_bind"/>
    <property type="match status" value="1"/>
</dbReference>
<gene>
    <name evidence="16" type="primary">nqrC</name>
    <name evidence="19" type="ORF">Salmuc_00504</name>
</gene>
<evidence type="ECO:0000256" key="1">
    <source>
        <dbReference type="ARBA" id="ARBA00022448"/>
    </source>
</evidence>
<dbReference type="PANTHER" id="PTHR37838">
    <property type="entry name" value="NA(+)-TRANSLOCATING NADH-QUINONE REDUCTASE SUBUNIT C"/>
    <property type="match status" value="1"/>
</dbReference>
<dbReference type="HOGENOM" id="CLU_077882_0_1_5"/>
<keyword evidence="5 16" id="KW-0285">Flavoprotein</keyword>
<evidence type="ECO:0000256" key="13">
    <source>
        <dbReference type="ARBA" id="ARBA00023075"/>
    </source>
</evidence>